<dbReference type="AlphaFoldDB" id="A0AAN7ZKG3"/>
<reference evidence="2 3" key="1">
    <citation type="journal article" date="2024" name="Insects">
        <title>An Improved Chromosome-Level Genome Assembly of the Firefly Pyrocoelia pectoralis.</title>
        <authorList>
            <person name="Fu X."/>
            <person name="Meyer-Rochow V.B."/>
            <person name="Ballantyne L."/>
            <person name="Zhu X."/>
        </authorList>
    </citation>
    <scope>NUCLEOTIDE SEQUENCE [LARGE SCALE GENOMIC DNA]</scope>
    <source>
        <strain evidence="2">XCY_ONT2</strain>
    </source>
</reference>
<feature type="transmembrane region" description="Helical" evidence="1">
    <location>
        <begin position="91"/>
        <end position="108"/>
    </location>
</feature>
<feature type="transmembrane region" description="Helical" evidence="1">
    <location>
        <begin position="32"/>
        <end position="49"/>
    </location>
</feature>
<accession>A0AAN7ZKG3</accession>
<keyword evidence="1" id="KW-0472">Membrane</keyword>
<keyword evidence="3" id="KW-1185">Reference proteome</keyword>
<dbReference type="EMBL" id="JAVRBK010000003">
    <property type="protein sequence ID" value="KAK5645877.1"/>
    <property type="molecule type" value="Genomic_DNA"/>
</dbReference>
<dbReference type="Proteomes" id="UP001329430">
    <property type="component" value="Chromosome 3"/>
</dbReference>
<organism evidence="2 3">
    <name type="scientific">Pyrocoelia pectoralis</name>
    <dbReference type="NCBI Taxonomy" id="417401"/>
    <lineage>
        <taxon>Eukaryota</taxon>
        <taxon>Metazoa</taxon>
        <taxon>Ecdysozoa</taxon>
        <taxon>Arthropoda</taxon>
        <taxon>Hexapoda</taxon>
        <taxon>Insecta</taxon>
        <taxon>Pterygota</taxon>
        <taxon>Neoptera</taxon>
        <taxon>Endopterygota</taxon>
        <taxon>Coleoptera</taxon>
        <taxon>Polyphaga</taxon>
        <taxon>Elateriformia</taxon>
        <taxon>Elateroidea</taxon>
        <taxon>Lampyridae</taxon>
        <taxon>Lampyrinae</taxon>
        <taxon>Pyrocoelia</taxon>
    </lineage>
</organism>
<evidence type="ECO:0000313" key="3">
    <source>
        <dbReference type="Proteomes" id="UP001329430"/>
    </source>
</evidence>
<evidence type="ECO:0000256" key="1">
    <source>
        <dbReference type="SAM" id="Phobius"/>
    </source>
</evidence>
<comment type="caution">
    <text evidence="2">The sequence shown here is derived from an EMBL/GenBank/DDBJ whole genome shotgun (WGS) entry which is preliminary data.</text>
</comment>
<proteinExistence type="predicted"/>
<protein>
    <submittedName>
        <fullName evidence="2">Uncharacterized protein</fullName>
    </submittedName>
</protein>
<gene>
    <name evidence="2" type="ORF">RI129_004341</name>
</gene>
<evidence type="ECO:0000313" key="2">
    <source>
        <dbReference type="EMBL" id="KAK5645877.1"/>
    </source>
</evidence>
<name>A0AAN7ZKG3_9COLE</name>
<sequence length="183" mass="20988">MSYRYSTALSHLVLSGTGIYCFSRYHEGKLPSYAYSIIISNSILGVWRWGNPRYGHKVNSLYNFTLLLQMLTSLPFVVTQVWLNLNYTEELAMIHSGASILPFCLYLANRSKEDVIDAIIAVNVISLGVVSLLHENYYGVAASVSYFFNHFFLREGRFDVDLPVTDLYNYGLCFFCYFSFRSL</sequence>
<feature type="transmembrane region" description="Helical" evidence="1">
    <location>
        <begin position="61"/>
        <end position="85"/>
    </location>
</feature>
<keyword evidence="1" id="KW-1133">Transmembrane helix</keyword>
<keyword evidence="1" id="KW-0812">Transmembrane</keyword>
<feature type="transmembrane region" description="Helical" evidence="1">
    <location>
        <begin position="115"/>
        <end position="134"/>
    </location>
</feature>